<protein>
    <submittedName>
        <fullName evidence="1">Uncharacterized protein</fullName>
    </submittedName>
</protein>
<accession>A0A835K787</accession>
<keyword evidence="2" id="KW-1185">Reference proteome</keyword>
<comment type="caution">
    <text evidence="1">The sequence shown here is derived from an EMBL/GenBank/DDBJ whole genome shotgun (WGS) entry which is preliminary data.</text>
</comment>
<evidence type="ECO:0000313" key="2">
    <source>
        <dbReference type="Proteomes" id="UP000657918"/>
    </source>
</evidence>
<gene>
    <name evidence="1" type="ORF">SADUNF_Sadunf06G0142700</name>
</gene>
<dbReference type="Proteomes" id="UP000657918">
    <property type="component" value="Unassembled WGS sequence"/>
</dbReference>
<evidence type="ECO:0000313" key="1">
    <source>
        <dbReference type="EMBL" id="KAF9680641.1"/>
    </source>
</evidence>
<sequence>MEGYAVGQCNMTANKGVPEEENAKTELGRCLDSKRRLKSRKMITGLIGVMSSKEEVAMISAAPGLTRAIMDCGGDIIEGLNNISSSN</sequence>
<organism evidence="1 2">
    <name type="scientific">Salix dunnii</name>
    <dbReference type="NCBI Taxonomy" id="1413687"/>
    <lineage>
        <taxon>Eukaryota</taxon>
        <taxon>Viridiplantae</taxon>
        <taxon>Streptophyta</taxon>
        <taxon>Embryophyta</taxon>
        <taxon>Tracheophyta</taxon>
        <taxon>Spermatophyta</taxon>
        <taxon>Magnoliopsida</taxon>
        <taxon>eudicotyledons</taxon>
        <taxon>Gunneridae</taxon>
        <taxon>Pentapetalae</taxon>
        <taxon>rosids</taxon>
        <taxon>fabids</taxon>
        <taxon>Malpighiales</taxon>
        <taxon>Salicaceae</taxon>
        <taxon>Saliceae</taxon>
        <taxon>Salix</taxon>
    </lineage>
</organism>
<dbReference type="AlphaFoldDB" id="A0A835K787"/>
<reference evidence="1 2" key="1">
    <citation type="submission" date="2020-10" db="EMBL/GenBank/DDBJ databases">
        <title>Plant Genome Project.</title>
        <authorList>
            <person name="Zhang R.-G."/>
        </authorList>
    </citation>
    <scope>NUCLEOTIDE SEQUENCE [LARGE SCALE GENOMIC DNA]</scope>
    <source>
        <strain evidence="1">FAFU-HL-1</strain>
        <tissue evidence="1">Leaf</tissue>
    </source>
</reference>
<proteinExistence type="predicted"/>
<name>A0A835K787_9ROSI</name>
<dbReference type="EMBL" id="JADGMS010000006">
    <property type="protein sequence ID" value="KAF9680641.1"/>
    <property type="molecule type" value="Genomic_DNA"/>
</dbReference>